<protein>
    <submittedName>
        <fullName evidence="1">Uncharacterized protein</fullName>
    </submittedName>
</protein>
<sequence length="109" mass="12133">VKQEHPRSPPSLMFHQLPTTGLGVTVSIQDCVTFVHQLTVPTSHSVSAEVHLTPSLSHHRALKNPKANEVTFNVKLTSASWEGLLHGVSQKERLPLLSDDLVMTYLYIR</sequence>
<evidence type="ECO:0000313" key="1">
    <source>
        <dbReference type="EMBL" id="VTJ62804.1"/>
    </source>
</evidence>
<reference evidence="1" key="1">
    <citation type="submission" date="2019-04" db="EMBL/GenBank/DDBJ databases">
        <authorList>
            <person name="Alioto T."/>
            <person name="Alioto T."/>
        </authorList>
    </citation>
    <scope>NUCLEOTIDE SEQUENCE [LARGE SCALE GENOMIC DNA]</scope>
</reference>
<keyword evidence="2" id="KW-1185">Reference proteome</keyword>
<organism evidence="1 2">
    <name type="scientific">Marmota monax</name>
    <name type="common">Woodchuck</name>
    <dbReference type="NCBI Taxonomy" id="9995"/>
    <lineage>
        <taxon>Eukaryota</taxon>
        <taxon>Metazoa</taxon>
        <taxon>Chordata</taxon>
        <taxon>Craniata</taxon>
        <taxon>Vertebrata</taxon>
        <taxon>Euteleostomi</taxon>
        <taxon>Mammalia</taxon>
        <taxon>Eutheria</taxon>
        <taxon>Euarchontoglires</taxon>
        <taxon>Glires</taxon>
        <taxon>Rodentia</taxon>
        <taxon>Sciuromorpha</taxon>
        <taxon>Sciuridae</taxon>
        <taxon>Xerinae</taxon>
        <taxon>Marmotini</taxon>
        <taxon>Marmota</taxon>
    </lineage>
</organism>
<evidence type="ECO:0000313" key="2">
    <source>
        <dbReference type="Proteomes" id="UP000335636"/>
    </source>
</evidence>
<comment type="caution">
    <text evidence="1">The sequence shown here is derived from an EMBL/GenBank/DDBJ whole genome shotgun (WGS) entry which is preliminary data.</text>
</comment>
<gene>
    <name evidence="1" type="ORF">MONAX_5E012921</name>
</gene>
<name>A0A5E4AZI8_MARMO</name>
<dbReference type="Proteomes" id="UP000335636">
    <property type="component" value="Unassembled WGS sequence"/>
</dbReference>
<feature type="non-terminal residue" evidence="1">
    <location>
        <position position="1"/>
    </location>
</feature>
<dbReference type="AlphaFoldDB" id="A0A5E4AZI8"/>
<accession>A0A5E4AZI8</accession>
<dbReference type="EMBL" id="CABDUW010000210">
    <property type="protein sequence ID" value="VTJ62804.1"/>
    <property type="molecule type" value="Genomic_DNA"/>
</dbReference>
<proteinExistence type="predicted"/>